<accession>A0A4S2KQC7</accession>
<protein>
    <submittedName>
        <fullName evidence="1">Uncharacterized protein</fullName>
    </submittedName>
</protein>
<proteinExistence type="predicted"/>
<organism evidence="1 2">
    <name type="scientific">Temnothorax longispinosus</name>
    <dbReference type="NCBI Taxonomy" id="300112"/>
    <lineage>
        <taxon>Eukaryota</taxon>
        <taxon>Metazoa</taxon>
        <taxon>Ecdysozoa</taxon>
        <taxon>Arthropoda</taxon>
        <taxon>Hexapoda</taxon>
        <taxon>Insecta</taxon>
        <taxon>Pterygota</taxon>
        <taxon>Neoptera</taxon>
        <taxon>Endopterygota</taxon>
        <taxon>Hymenoptera</taxon>
        <taxon>Apocrita</taxon>
        <taxon>Aculeata</taxon>
        <taxon>Formicoidea</taxon>
        <taxon>Formicidae</taxon>
        <taxon>Myrmicinae</taxon>
        <taxon>Temnothorax</taxon>
    </lineage>
</organism>
<comment type="caution">
    <text evidence="1">The sequence shown here is derived from an EMBL/GenBank/DDBJ whole genome shotgun (WGS) entry which is preliminary data.</text>
</comment>
<keyword evidence="2" id="KW-1185">Reference proteome</keyword>
<sequence length="160" mass="17326">SRRIANPDVTIALIPRHLPSPGPCPPSFSQSSGFLRATTKRNISTGRVLPATNLRRSNNSAPFVRLSIRTTIPSVPPRSVFPRHTSVVPRSFTRSTAAVAGIGDGDEETGRKRRRSIAESRHSPFASSFTSLSHPVFSIDICPDKTESPLCQRVAATLVV</sequence>
<dbReference type="AlphaFoldDB" id="A0A4S2KQC7"/>
<name>A0A4S2KQC7_9HYME</name>
<dbReference type="Proteomes" id="UP000310200">
    <property type="component" value="Unassembled WGS sequence"/>
</dbReference>
<reference evidence="1 2" key="1">
    <citation type="journal article" date="2019" name="Philos. Trans. R. Soc. Lond., B, Biol. Sci.">
        <title>Ant behaviour and brain gene expression of defending hosts depend on the ecological success of the intruding social parasite.</title>
        <authorList>
            <person name="Kaur R."/>
            <person name="Stoldt M."/>
            <person name="Jongepier E."/>
            <person name="Feldmeyer B."/>
            <person name="Menzel F."/>
            <person name="Bornberg-Bauer E."/>
            <person name="Foitzik S."/>
        </authorList>
    </citation>
    <scope>NUCLEOTIDE SEQUENCE [LARGE SCALE GENOMIC DNA]</scope>
    <source>
        <tissue evidence="1">Whole body</tissue>
    </source>
</reference>
<gene>
    <name evidence="1" type="ORF">DBV15_03623</name>
</gene>
<dbReference type="EMBL" id="QBLH01002019">
    <property type="protein sequence ID" value="TGZ50177.1"/>
    <property type="molecule type" value="Genomic_DNA"/>
</dbReference>
<feature type="non-terminal residue" evidence="1">
    <location>
        <position position="1"/>
    </location>
</feature>
<evidence type="ECO:0000313" key="2">
    <source>
        <dbReference type="Proteomes" id="UP000310200"/>
    </source>
</evidence>
<evidence type="ECO:0000313" key="1">
    <source>
        <dbReference type="EMBL" id="TGZ50177.1"/>
    </source>
</evidence>